<sequence length="37" mass="4388">MLSLFQVLMLHFCNTEIRLCVFPINCQIFLIEGYIPQ</sequence>
<dbReference type="EMBL" id="GBRH01273246">
    <property type="protein sequence ID" value="JAD24649.1"/>
    <property type="molecule type" value="Transcribed_RNA"/>
</dbReference>
<accession>A0A0A8YER6</accession>
<name>A0A0A8YER6_ARUDO</name>
<reference evidence="1" key="1">
    <citation type="submission" date="2014-09" db="EMBL/GenBank/DDBJ databases">
        <authorList>
            <person name="Magalhaes I.L.F."/>
            <person name="Oliveira U."/>
            <person name="Santos F.R."/>
            <person name="Vidigal T.H.D.A."/>
            <person name="Brescovit A.D."/>
            <person name="Santos A.J."/>
        </authorList>
    </citation>
    <scope>NUCLEOTIDE SEQUENCE</scope>
    <source>
        <tissue evidence="1">Shoot tissue taken approximately 20 cm above the soil surface</tissue>
    </source>
</reference>
<protein>
    <submittedName>
        <fullName evidence="1">Uncharacterized protein</fullName>
    </submittedName>
</protein>
<dbReference type="AlphaFoldDB" id="A0A0A8YER6"/>
<evidence type="ECO:0000313" key="1">
    <source>
        <dbReference type="EMBL" id="JAD24649.1"/>
    </source>
</evidence>
<reference evidence="1" key="2">
    <citation type="journal article" date="2015" name="Data Brief">
        <title>Shoot transcriptome of the giant reed, Arundo donax.</title>
        <authorList>
            <person name="Barrero R.A."/>
            <person name="Guerrero F.D."/>
            <person name="Moolhuijzen P."/>
            <person name="Goolsby J.A."/>
            <person name="Tidwell J."/>
            <person name="Bellgard S.E."/>
            <person name="Bellgard M.I."/>
        </authorList>
    </citation>
    <scope>NUCLEOTIDE SEQUENCE</scope>
    <source>
        <tissue evidence="1">Shoot tissue taken approximately 20 cm above the soil surface</tissue>
    </source>
</reference>
<proteinExistence type="predicted"/>
<organism evidence="1">
    <name type="scientific">Arundo donax</name>
    <name type="common">Giant reed</name>
    <name type="synonym">Donax arundinaceus</name>
    <dbReference type="NCBI Taxonomy" id="35708"/>
    <lineage>
        <taxon>Eukaryota</taxon>
        <taxon>Viridiplantae</taxon>
        <taxon>Streptophyta</taxon>
        <taxon>Embryophyta</taxon>
        <taxon>Tracheophyta</taxon>
        <taxon>Spermatophyta</taxon>
        <taxon>Magnoliopsida</taxon>
        <taxon>Liliopsida</taxon>
        <taxon>Poales</taxon>
        <taxon>Poaceae</taxon>
        <taxon>PACMAD clade</taxon>
        <taxon>Arundinoideae</taxon>
        <taxon>Arundineae</taxon>
        <taxon>Arundo</taxon>
    </lineage>
</organism>